<feature type="active site" evidence="16">
    <location>
        <position position="367"/>
    </location>
</feature>
<evidence type="ECO:0000256" key="2">
    <source>
        <dbReference type="ARBA" id="ARBA00002923"/>
    </source>
</evidence>
<dbReference type="HOGENOM" id="CLU_046528_2_0_0"/>
<comment type="subcellular location">
    <subcellularLocation>
        <location evidence="3 16">Cytoplasm</location>
    </subcellularLocation>
</comment>
<evidence type="ECO:0000256" key="13">
    <source>
        <dbReference type="ARBA" id="ARBA00024535"/>
    </source>
</evidence>
<dbReference type="EMBL" id="CU466930">
    <property type="protein sequence ID" value="CAO81234.1"/>
    <property type="molecule type" value="Genomic_DNA"/>
</dbReference>
<dbReference type="KEGG" id="caci:CLOAM1381"/>
<comment type="function">
    <text evidence="14 16">Involved in unsaturated fatty acids biosynthesis. Catalyzes the dehydration of short chain beta-hydroxyacyl-ACPs and long chain saturated and unsaturated beta-hydroxyacyl-ACPs.</text>
</comment>
<dbReference type="InterPro" id="IPR013114">
    <property type="entry name" value="FabA_FabZ"/>
</dbReference>
<keyword evidence="10 15" id="KW-0862">Zinc</keyword>
<dbReference type="InterPro" id="IPR004463">
    <property type="entry name" value="UDP-acyl_GlcNac_deAcase"/>
</dbReference>
<feature type="binding site" evidence="15">
    <location>
        <position position="78"/>
    </location>
    <ligand>
        <name>Zn(2+)</name>
        <dbReference type="ChEBI" id="CHEBI:29105"/>
    </ligand>
</feature>
<dbReference type="GO" id="GO:0046872">
    <property type="term" value="F:metal ion binding"/>
    <property type="evidence" value="ECO:0007669"/>
    <property type="project" value="UniProtKB-KW"/>
</dbReference>
<dbReference type="Gene3D" id="3.30.230.20">
    <property type="entry name" value="lpxc deacetylase, domain 1"/>
    <property type="match status" value="1"/>
</dbReference>
<dbReference type="GO" id="GO:0016020">
    <property type="term" value="C:membrane"/>
    <property type="evidence" value="ECO:0007669"/>
    <property type="project" value="GOC"/>
</dbReference>
<dbReference type="Gene3D" id="3.10.129.10">
    <property type="entry name" value="Hotdog Thioesterase"/>
    <property type="match status" value="1"/>
</dbReference>
<dbReference type="GO" id="GO:0103117">
    <property type="term" value="F:UDP-3-O-acyl-N-acetylglucosamine deacetylase activity"/>
    <property type="evidence" value="ECO:0007669"/>
    <property type="project" value="UniProtKB-UniRule"/>
</dbReference>
<keyword evidence="7 15" id="KW-0441">Lipid A biosynthesis</keyword>
<dbReference type="GO" id="GO:0005737">
    <property type="term" value="C:cytoplasm"/>
    <property type="evidence" value="ECO:0007669"/>
    <property type="project" value="UniProtKB-SubCell"/>
</dbReference>
<dbReference type="SUPFAM" id="SSF54211">
    <property type="entry name" value="Ribosomal protein S5 domain 2-like"/>
    <property type="match status" value="2"/>
</dbReference>
<evidence type="ECO:0000256" key="12">
    <source>
        <dbReference type="ARBA" id="ARBA00023239"/>
    </source>
</evidence>
<feature type="active site" description="Proton donor" evidence="15">
    <location>
        <position position="288"/>
    </location>
</feature>
<dbReference type="NCBIfam" id="TIGR01750">
    <property type="entry name" value="fabZ"/>
    <property type="match status" value="1"/>
</dbReference>
<comment type="pathway">
    <text evidence="4 15">Glycolipid biosynthesis; lipid IV(A) biosynthesis; lipid IV(A) from (3R)-3-hydroxytetradecanoyl-[acyl-carrier-protein] and UDP-N-acetyl-alpha-D-glucosamine: step 2/6.</text>
</comment>
<dbReference type="GO" id="GO:0019171">
    <property type="term" value="F:(3R)-hydroxyacyl-[acyl-carrier-protein] dehydratase activity"/>
    <property type="evidence" value="ECO:0007669"/>
    <property type="project" value="UniProtKB-EC"/>
</dbReference>
<evidence type="ECO:0000256" key="15">
    <source>
        <dbReference type="HAMAP-Rule" id="MF_00388"/>
    </source>
</evidence>
<dbReference type="NCBIfam" id="NF009667">
    <property type="entry name" value="PRK13188.1"/>
    <property type="match status" value="1"/>
</dbReference>
<comment type="catalytic activity">
    <reaction evidence="13 15">
        <text>a UDP-3-O-[(3R)-3-hydroxyacyl]-N-acetyl-alpha-D-glucosamine + H2O = a UDP-3-O-[(3R)-3-hydroxyacyl]-alpha-D-glucosamine + acetate</text>
        <dbReference type="Rhea" id="RHEA:67816"/>
        <dbReference type="ChEBI" id="CHEBI:15377"/>
        <dbReference type="ChEBI" id="CHEBI:30089"/>
        <dbReference type="ChEBI" id="CHEBI:137740"/>
        <dbReference type="ChEBI" id="CHEBI:173225"/>
        <dbReference type="EC" id="3.5.1.108"/>
    </reaction>
</comment>
<dbReference type="InterPro" id="IPR015870">
    <property type="entry name" value="UDP-acyl_N-AcGlcN_deAcase_N"/>
</dbReference>
<dbReference type="EC" id="4.2.1.59" evidence="16"/>
<evidence type="ECO:0000313" key="17">
    <source>
        <dbReference type="EMBL" id="CAO81234.1"/>
    </source>
</evidence>
<dbReference type="Proteomes" id="UP000002019">
    <property type="component" value="Chromosome"/>
</dbReference>
<evidence type="ECO:0000256" key="8">
    <source>
        <dbReference type="ARBA" id="ARBA00022723"/>
    </source>
</evidence>
<keyword evidence="9 15" id="KW-0378">Hydrolase</keyword>
<evidence type="ECO:0000256" key="3">
    <source>
        <dbReference type="ARBA" id="ARBA00004496"/>
    </source>
</evidence>
<keyword evidence="12 16" id="KW-0456">Lyase</keyword>
<comment type="catalytic activity">
    <reaction evidence="16">
        <text>a (3R)-hydroxyacyl-[ACP] = a (2E)-enoyl-[ACP] + H2O</text>
        <dbReference type="Rhea" id="RHEA:13097"/>
        <dbReference type="Rhea" id="RHEA-COMP:9925"/>
        <dbReference type="Rhea" id="RHEA-COMP:9945"/>
        <dbReference type="ChEBI" id="CHEBI:15377"/>
        <dbReference type="ChEBI" id="CHEBI:78784"/>
        <dbReference type="ChEBI" id="CHEBI:78827"/>
        <dbReference type="EC" id="4.2.1.59"/>
    </reaction>
</comment>
<comment type="similarity">
    <text evidence="16">Belongs to the thioester dehydratase family. FabZ subfamily.</text>
</comment>
<dbReference type="NCBIfam" id="NF000582">
    <property type="entry name" value="PRK00006.1"/>
    <property type="match status" value="1"/>
</dbReference>
<dbReference type="eggNOG" id="COG0774">
    <property type="taxonomic scope" value="Bacteria"/>
</dbReference>
<evidence type="ECO:0000256" key="4">
    <source>
        <dbReference type="ARBA" id="ARBA00005002"/>
    </source>
</evidence>
<dbReference type="STRING" id="459349.CLOAM1381"/>
<keyword evidence="18" id="KW-1185">Reference proteome</keyword>
<dbReference type="InterPro" id="IPR029069">
    <property type="entry name" value="HotDog_dom_sf"/>
</dbReference>
<organism evidence="17 18">
    <name type="scientific">Cloacimonas acidaminovorans (strain Evry)</name>
    <dbReference type="NCBI Taxonomy" id="459349"/>
    <lineage>
        <taxon>Bacteria</taxon>
        <taxon>Pseudomonadati</taxon>
        <taxon>Candidatus Cloacimonadota</taxon>
        <taxon>Candidatus Cloacimonadia</taxon>
        <taxon>Candidatus Cloacimonadales</taxon>
        <taxon>Candidatus Cloacimonadaceae</taxon>
        <taxon>Candidatus Cloacimonas</taxon>
    </lineage>
</organism>
<feature type="binding site" evidence="15">
    <location>
        <position position="261"/>
    </location>
    <ligand>
        <name>Zn(2+)</name>
        <dbReference type="ChEBI" id="CHEBI:29105"/>
    </ligand>
</feature>
<dbReference type="InterPro" id="IPR010084">
    <property type="entry name" value="FabZ"/>
</dbReference>
<dbReference type="HAMAP" id="MF_00406">
    <property type="entry name" value="FabZ"/>
    <property type="match status" value="1"/>
</dbReference>
<keyword evidence="6 15" id="KW-0444">Lipid biosynthesis</keyword>
<evidence type="ECO:0000256" key="1">
    <source>
        <dbReference type="ARBA" id="ARBA00001947"/>
    </source>
</evidence>
<dbReference type="GO" id="GO:0009245">
    <property type="term" value="P:lipid A biosynthetic process"/>
    <property type="evidence" value="ECO:0007669"/>
    <property type="project" value="UniProtKB-UniRule"/>
</dbReference>
<evidence type="ECO:0000256" key="14">
    <source>
        <dbReference type="ARBA" id="ARBA00025049"/>
    </source>
</evidence>
<sequence>MEYKQTIGGESTYTGIGLHSGEISTIRFKPAKADEGIVFIRTDLPGKPKIPADIDHVVDISRGTTIGINGATVATIEHVLSAIAGMRIDNICIEINGPEAPVADGSAVVFLNLLRQCGIVQQDSEREYFELDSPISFSAPEDNVDIVIVPSNELKITFMIDYKHPYLGTQYTWLPSLDNYEKDFAGARTFCFINEILELKNMGLIKGGSLENALVIAEPNISEAELKHLQDIFGYHKPITVSPEGILNSHPLRYYNEFVRHKVVDLIGDIALLGVPIKGHILAARSGHKTNVELVKKLRQIQKKHQLQKIYQKDKSKDVVFDINAILRILPHRYPFLLVDKIIEFIPGESLVGIKNVTINEPFFQGHFPGHPIMPGVLIIEGMAQAGGIMLLNQMDNPQNYVAYFASIDNVKFRKPVLPGDTLRYELKVISLKRSLAKMHGETFVEGEKVAEGDFLAMIMEREK</sequence>
<dbReference type="eggNOG" id="COG0764">
    <property type="taxonomic scope" value="Bacteria"/>
</dbReference>
<evidence type="ECO:0000256" key="6">
    <source>
        <dbReference type="ARBA" id="ARBA00022516"/>
    </source>
</evidence>
<proteinExistence type="inferred from homology"/>
<dbReference type="PANTHER" id="PTHR33694">
    <property type="entry name" value="UDP-3-O-ACYL-N-ACETYLGLUCOSAMINE DEACETYLASE 1, MITOCHONDRIAL-RELATED"/>
    <property type="match status" value="1"/>
</dbReference>
<comment type="function">
    <text evidence="2 15">Catalyzes the hydrolysis of UDP-3-O-myristoyl-N-acetylglucosamine to form UDP-3-O-myristoylglucosamine and acetate, the committed step in lipid A biosynthesis.</text>
</comment>
<keyword evidence="8 15" id="KW-0479">Metal-binding</keyword>
<dbReference type="SUPFAM" id="SSF54637">
    <property type="entry name" value="Thioesterase/thiol ester dehydrase-isomerase"/>
    <property type="match status" value="1"/>
</dbReference>
<evidence type="ECO:0000256" key="11">
    <source>
        <dbReference type="ARBA" id="ARBA00023098"/>
    </source>
</evidence>
<dbReference type="FunFam" id="3.10.129.10:FF:000001">
    <property type="entry name" value="3-hydroxyacyl-[acyl-carrier-protein] dehydratase FabZ"/>
    <property type="match status" value="1"/>
</dbReference>
<dbReference type="HAMAP" id="MF_00388">
    <property type="entry name" value="LpxC"/>
    <property type="match status" value="1"/>
</dbReference>
<gene>
    <name evidence="16" type="primary">fabZ</name>
    <name evidence="15" type="synonym">lpxC</name>
    <name evidence="17" type="synonym">lpxC/fabZ</name>
    <name evidence="17" type="ordered locus">CLOAM1381</name>
</gene>
<dbReference type="InterPro" id="IPR011334">
    <property type="entry name" value="UDP-acyl_GlcNac_deAcase_C"/>
</dbReference>
<name>B0VJ33_CLOAI</name>
<evidence type="ECO:0000256" key="10">
    <source>
        <dbReference type="ARBA" id="ARBA00022833"/>
    </source>
</evidence>
<feature type="binding site" evidence="15">
    <location>
        <position position="265"/>
    </location>
    <ligand>
        <name>Zn(2+)</name>
        <dbReference type="ChEBI" id="CHEBI:29105"/>
    </ligand>
</feature>
<evidence type="ECO:0000256" key="9">
    <source>
        <dbReference type="ARBA" id="ARBA00022801"/>
    </source>
</evidence>
<dbReference type="InterPro" id="IPR020568">
    <property type="entry name" value="Ribosomal_Su5_D2-typ_SF"/>
</dbReference>
<dbReference type="CDD" id="cd01288">
    <property type="entry name" value="FabZ"/>
    <property type="match status" value="1"/>
</dbReference>
<evidence type="ECO:0000256" key="7">
    <source>
        <dbReference type="ARBA" id="ARBA00022556"/>
    </source>
</evidence>
<dbReference type="OrthoDB" id="9772788at2"/>
<dbReference type="Pfam" id="PF07977">
    <property type="entry name" value="FabA"/>
    <property type="match status" value="1"/>
</dbReference>
<keyword evidence="5 16" id="KW-0963">Cytoplasm</keyword>
<dbReference type="NCBIfam" id="TIGR00325">
    <property type="entry name" value="lpxC"/>
    <property type="match status" value="1"/>
</dbReference>
<comment type="cofactor">
    <cofactor evidence="1 15">
        <name>Zn(2+)</name>
        <dbReference type="ChEBI" id="CHEBI:29105"/>
    </cofactor>
</comment>
<dbReference type="EC" id="3.5.1.108" evidence="15"/>
<dbReference type="AlphaFoldDB" id="B0VJ33"/>
<dbReference type="RefSeq" id="WP_015425092.1">
    <property type="nucleotide sequence ID" value="NC_020449.1"/>
</dbReference>
<comment type="similarity">
    <text evidence="15">Belongs to the LpxC family.</text>
</comment>
<reference evidence="17 18" key="1">
    <citation type="journal article" date="2008" name="J. Bacteriol.">
        <title>'Candidatus Cloacamonas acidaminovorans': genome sequence reconstruction provides a first glimpse of a new bacterial division.</title>
        <authorList>
            <person name="Pelletier E."/>
            <person name="Kreimeyer A."/>
            <person name="Bocs S."/>
            <person name="Rouy Z."/>
            <person name="Gyapay G."/>
            <person name="Chouari R."/>
            <person name="Riviere D."/>
            <person name="Ganesan A."/>
            <person name="Daegelen P."/>
            <person name="Sghir A."/>
            <person name="Cohen G.N."/>
            <person name="Medigue C."/>
            <person name="Weissenbach J."/>
            <person name="Le Paslier D."/>
        </authorList>
    </citation>
    <scope>NUCLEOTIDE SEQUENCE [LARGE SCALE GENOMIC DNA]</scope>
    <source>
        <strain evidence="18">Evry</strain>
    </source>
</reference>
<dbReference type="Pfam" id="PF03331">
    <property type="entry name" value="LpxC"/>
    <property type="match status" value="2"/>
</dbReference>
<keyword evidence="11 15" id="KW-0443">Lipid metabolism</keyword>
<evidence type="ECO:0000313" key="18">
    <source>
        <dbReference type="Proteomes" id="UP000002019"/>
    </source>
</evidence>
<dbReference type="GO" id="GO:0006633">
    <property type="term" value="P:fatty acid biosynthetic process"/>
    <property type="evidence" value="ECO:0007669"/>
    <property type="project" value="UniProtKB-UniRule"/>
</dbReference>
<dbReference type="UniPathway" id="UPA00359">
    <property type="reaction ID" value="UER00478"/>
</dbReference>
<dbReference type="PANTHER" id="PTHR33694:SF1">
    <property type="entry name" value="UDP-3-O-ACYL-N-ACETYLGLUCOSAMINE DEACETYLASE 1, MITOCHONDRIAL-RELATED"/>
    <property type="match status" value="1"/>
</dbReference>
<accession>B0VJ33</accession>
<evidence type="ECO:0000256" key="16">
    <source>
        <dbReference type="HAMAP-Rule" id="MF_00406"/>
    </source>
</evidence>
<protein>
    <recommendedName>
        <fullName evidence="15 16">Multifunctional fusion protein</fullName>
    </recommendedName>
    <domain>
        <recommendedName>
            <fullName evidence="16">3-hydroxyacyl-[acyl-carrier-protein] dehydratase FabZ</fullName>
            <ecNumber evidence="16">4.2.1.59</ecNumber>
        </recommendedName>
        <alternativeName>
            <fullName evidence="16">(3R)-hydroxymyristoyl-[acyl-carrier-protein] dehydratase</fullName>
        </alternativeName>
        <alternativeName>
            <fullName evidence="16">Beta-hydroxyacyl-ACP dehydratase</fullName>
            <shortName evidence="16">(3R)-hydroxymyristoyl-ACP dehydrase</shortName>
        </alternativeName>
    </domain>
    <domain>
        <recommendedName>
            <fullName evidence="15">UDP-3-O-acyl-N-acetylglucosamine deacetylase</fullName>
            <shortName evidence="15">UDP-3-O-acyl-GlcNAc deacetylase</shortName>
            <ecNumber evidence="15">3.5.1.108</ecNumber>
        </recommendedName>
        <alternativeName>
            <fullName evidence="15">UDP-3-O-[R-3-hydroxymyristoyl]-N-acetylglucosamine deacetylase</fullName>
        </alternativeName>
    </domain>
</protein>
<evidence type="ECO:0000256" key="5">
    <source>
        <dbReference type="ARBA" id="ARBA00022490"/>
    </source>
</evidence>
<dbReference type="Gene3D" id="3.30.1700.10">
    <property type="entry name" value="lpxc deacetylase, domain 2"/>
    <property type="match status" value="1"/>
</dbReference>